<dbReference type="EMBL" id="JABAFY010000073">
    <property type="protein sequence ID" value="NME53151.1"/>
    <property type="molecule type" value="Genomic_DNA"/>
</dbReference>
<dbReference type="InterPro" id="IPR001650">
    <property type="entry name" value="Helicase_C-like"/>
</dbReference>
<protein>
    <submittedName>
        <fullName evidence="4">Type III restriction endonuclease subunit R</fullName>
    </submittedName>
</protein>
<keyword evidence="4" id="KW-0255">Endonuclease</keyword>
<accession>A0A848C9Z9</accession>
<dbReference type="GO" id="GO:0004519">
    <property type="term" value="F:endonuclease activity"/>
    <property type="evidence" value="ECO:0007669"/>
    <property type="project" value="UniProtKB-KW"/>
</dbReference>
<dbReference type="GO" id="GO:0031297">
    <property type="term" value="P:replication fork processing"/>
    <property type="evidence" value="ECO:0007669"/>
    <property type="project" value="TreeGrafter"/>
</dbReference>
<name>A0A848C9Z9_9BACT</name>
<dbReference type="AlphaFoldDB" id="A0A848C9Z9"/>
<keyword evidence="1" id="KW-0378">Hydrolase</keyword>
<gene>
    <name evidence="4" type="ORF">HF854_11655</name>
</gene>
<evidence type="ECO:0000313" key="4">
    <source>
        <dbReference type="EMBL" id="NME53151.1"/>
    </source>
</evidence>
<keyword evidence="4" id="KW-0540">Nuclease</keyword>
<dbReference type="PROSITE" id="PS51192">
    <property type="entry name" value="HELICASE_ATP_BIND_1"/>
    <property type="match status" value="1"/>
</dbReference>
<reference evidence="4 5" key="1">
    <citation type="submission" date="2020-04" db="EMBL/GenBank/DDBJ databases">
        <authorList>
            <person name="Hitch T.C.A."/>
            <person name="Wylensek D."/>
            <person name="Clavel T."/>
        </authorList>
    </citation>
    <scope>NUCLEOTIDE SEQUENCE [LARGE SCALE GENOMIC DNA]</scope>
    <source>
        <strain evidence="4 5">PG-251-APC-1</strain>
    </source>
</reference>
<dbReference type="GO" id="GO:0006281">
    <property type="term" value="P:DNA repair"/>
    <property type="evidence" value="ECO:0007669"/>
    <property type="project" value="TreeGrafter"/>
</dbReference>
<dbReference type="InterPro" id="IPR014001">
    <property type="entry name" value="Helicase_ATP-bd"/>
</dbReference>
<dbReference type="InterPro" id="IPR000330">
    <property type="entry name" value="SNF2_N"/>
</dbReference>
<feature type="domain" description="Helicase ATP-binding" evidence="3">
    <location>
        <begin position="37"/>
        <end position="299"/>
    </location>
</feature>
<evidence type="ECO:0000256" key="1">
    <source>
        <dbReference type="ARBA" id="ARBA00022801"/>
    </source>
</evidence>
<dbReference type="GO" id="GO:0005524">
    <property type="term" value="F:ATP binding"/>
    <property type="evidence" value="ECO:0007669"/>
    <property type="project" value="InterPro"/>
</dbReference>
<proteinExistence type="predicted"/>
<dbReference type="Proteomes" id="UP000522333">
    <property type="component" value="Unassembled WGS sequence"/>
</dbReference>
<evidence type="ECO:0000259" key="3">
    <source>
        <dbReference type="PROSITE" id="PS51192"/>
    </source>
</evidence>
<dbReference type="InterPro" id="IPR027417">
    <property type="entry name" value="P-loop_NTPase"/>
</dbReference>
<evidence type="ECO:0000256" key="2">
    <source>
        <dbReference type="SAM" id="MobiDB-lite"/>
    </source>
</evidence>
<comment type="caution">
    <text evidence="4">The sequence shown here is derived from an EMBL/GenBank/DDBJ whole genome shotgun (WGS) entry which is preliminary data.</text>
</comment>
<feature type="region of interest" description="Disordered" evidence="2">
    <location>
        <begin position="435"/>
        <end position="465"/>
    </location>
</feature>
<sequence>MKQGFRGWDKVARQIEDIIAGQTVPLNAGQKASLRCLAGRLPQHGMIIADEVGMGKTRIAAVVARAVKEAGGRVAILIPPGLGYQWQEELRHMGVMAPPLLRSLLQYLCEWQEKERQFWLDEQVLLISHIFSNWRLGARSEPWRWLLLPELYAQWRKLEHRWPRGYCNGTMPQDTDVQLTAQRIIAALDQVPDTTPARLLIEELTRNTPWPAALDAAQYGRTEALRVWLERAVGLGLGTFDLVIIDEAHKGRGKESRLNNLLDQIIQASFHVRRLALTATPIELDAGQWTQMLARIGVEASEQLSVAVADYMQAVAAVRLHPGEQRDRFRQAARAFHNALGPYLLRRDKRQESTIQAFAELSEEDFHAYRREEPVRIDVSRLSPDWKQAVCAAESLSFVTRHTDNTQMKRLRLTLANGHGIASLLDQPLRDEEADKAQLEAEREEYGEESPALPAKEQTGARSKREQRMDWWSGLLRRPFDCGSTVLFEHPAILAAVEQIERVCRQGEKVLVFGRFTRPLRALTQLLNVREMLRCLDEDRPWPQSVLSDEESWNAAQVADRQLHGKGRWASQAELNDALARQYSRIRQERSLFRDRLIRDLEEGFRQSPDAWAERFFQAFRQEMNGVGESVSALVSRAVLEILGQDGKAVSPGQKARAFADLMKAVSDHDDTSEADEPDDDVVAVRWAMCRERLEEEYGSPQGRFARLMDGNSKPATRRFLQLSFNRPHSHPQVLVAQSLVGREGLNLHTSCRTVVLLHPEWNPGVVEQQIGRVDRISSLWEKKMIQWQQAGASGKAPRIHIHPVIFEGTYDERHWNVLQTRWNDLRAQLHGQILSPDQAREDMETAAWIAEINSIAPNFSSEQGQR</sequence>
<dbReference type="Gene3D" id="3.40.50.10810">
    <property type="entry name" value="Tandem AAA-ATPase domain"/>
    <property type="match status" value="2"/>
</dbReference>
<dbReference type="Gene3D" id="3.40.50.300">
    <property type="entry name" value="P-loop containing nucleotide triphosphate hydrolases"/>
    <property type="match status" value="1"/>
</dbReference>
<dbReference type="Pfam" id="PF00271">
    <property type="entry name" value="Helicase_C"/>
    <property type="match status" value="1"/>
</dbReference>
<dbReference type="InterPro" id="IPR038718">
    <property type="entry name" value="SNF2-like_sf"/>
</dbReference>
<dbReference type="PANTHER" id="PTHR45766">
    <property type="entry name" value="DNA ANNEALING HELICASE AND ENDONUCLEASE ZRANB3 FAMILY MEMBER"/>
    <property type="match status" value="1"/>
</dbReference>
<dbReference type="SMART" id="SM00490">
    <property type="entry name" value="HELICc"/>
    <property type="match status" value="1"/>
</dbReference>
<organism evidence="4 5">
    <name type="scientific">Desulfovibrio piger</name>
    <dbReference type="NCBI Taxonomy" id="901"/>
    <lineage>
        <taxon>Bacteria</taxon>
        <taxon>Pseudomonadati</taxon>
        <taxon>Thermodesulfobacteriota</taxon>
        <taxon>Desulfovibrionia</taxon>
        <taxon>Desulfovibrionales</taxon>
        <taxon>Desulfovibrionaceae</taxon>
        <taxon>Desulfovibrio</taxon>
    </lineage>
</organism>
<dbReference type="Pfam" id="PF00176">
    <property type="entry name" value="SNF2-rel_dom"/>
    <property type="match status" value="1"/>
</dbReference>
<dbReference type="PANTHER" id="PTHR45766:SF6">
    <property type="entry name" value="SWI_SNF-RELATED MATRIX-ASSOCIATED ACTIN-DEPENDENT REGULATOR OF CHROMATIN SUBFAMILY A-LIKE PROTEIN 1"/>
    <property type="match status" value="1"/>
</dbReference>
<dbReference type="RefSeq" id="WP_168936440.1">
    <property type="nucleotide sequence ID" value="NZ_JABAFY010000073.1"/>
</dbReference>
<dbReference type="SUPFAM" id="SSF52540">
    <property type="entry name" value="P-loop containing nucleoside triphosphate hydrolases"/>
    <property type="match status" value="2"/>
</dbReference>
<evidence type="ECO:0000313" key="5">
    <source>
        <dbReference type="Proteomes" id="UP000522333"/>
    </source>
</evidence>
<dbReference type="SMART" id="SM00487">
    <property type="entry name" value="DEXDc"/>
    <property type="match status" value="1"/>
</dbReference>
<dbReference type="GO" id="GO:0016787">
    <property type="term" value="F:hydrolase activity"/>
    <property type="evidence" value="ECO:0007669"/>
    <property type="project" value="UniProtKB-KW"/>
</dbReference>